<gene>
    <name evidence="1" type="ORF">H4W27_002679</name>
</gene>
<evidence type="ECO:0000313" key="1">
    <source>
        <dbReference type="EMBL" id="MBE1525505.1"/>
    </source>
</evidence>
<reference evidence="1 2" key="1">
    <citation type="submission" date="2020-10" db="EMBL/GenBank/DDBJ databases">
        <title>Sequencing the genomes of 1000 actinobacteria strains.</title>
        <authorList>
            <person name="Klenk H.-P."/>
        </authorList>
    </citation>
    <scope>NUCLEOTIDE SEQUENCE [LARGE SCALE GENOMIC DNA]</scope>
    <source>
        <strain evidence="1 2">DSM 15666</strain>
    </source>
</reference>
<evidence type="ECO:0008006" key="3">
    <source>
        <dbReference type="Google" id="ProtNLM"/>
    </source>
</evidence>
<proteinExistence type="predicted"/>
<protein>
    <recommendedName>
        <fullName evidence="3">DUF222 domain-containing protein</fullName>
    </recommendedName>
</protein>
<keyword evidence="2" id="KW-1185">Reference proteome</keyword>
<dbReference type="EMBL" id="JADBED010000002">
    <property type="protein sequence ID" value="MBE1525505.1"/>
    <property type="molecule type" value="Genomic_DNA"/>
</dbReference>
<evidence type="ECO:0000313" key="2">
    <source>
        <dbReference type="Proteomes" id="UP000643525"/>
    </source>
</evidence>
<name>A0ABR9JHW8_9MICC</name>
<dbReference type="InterPro" id="IPR043733">
    <property type="entry name" value="DUF5677"/>
</dbReference>
<organism evidence="1 2">
    <name type="scientific">Nesterenkonia lutea</name>
    <dbReference type="NCBI Taxonomy" id="272919"/>
    <lineage>
        <taxon>Bacteria</taxon>
        <taxon>Bacillati</taxon>
        <taxon>Actinomycetota</taxon>
        <taxon>Actinomycetes</taxon>
        <taxon>Micrococcales</taxon>
        <taxon>Micrococcaceae</taxon>
        <taxon>Nesterenkonia</taxon>
    </lineage>
</organism>
<comment type="caution">
    <text evidence="1">The sequence shown here is derived from an EMBL/GenBank/DDBJ whole genome shotgun (WGS) entry which is preliminary data.</text>
</comment>
<dbReference type="Pfam" id="PF18928">
    <property type="entry name" value="DUF5677"/>
    <property type="match status" value="1"/>
</dbReference>
<sequence>MNLDTGALYEHLPLPAQRFILTAATNDVIALLEHVDQLDGRSAAASARTLFEHLVNFKDVSLSEENTSERFMDHRRVTVEQLSRRRWHIDALDRAAAKKESNFLDGLASQGRRKLTEVVAKYSSRFKSGWATGSLHDRAKHYGLIGEYEGYRILSGVIHGSSGGVRGLVQERGEENIHRLGHDMQLAPIAFEEGLRSFTHLCEALFDVTQRQEADEMGGRSFWLLRSRLQELRDVSAKEDRKMWPRRLPPSPYLPSLAIWPTGKHAWYIRDLRTELMARADPVGEDPDIALELARAASHDPEEFGGRPFMRPRPDVQLQPRRTAQWFPTRSMLVPPDHPKNPNNMGLTKKEISQNWFGV</sequence>
<dbReference type="RefSeq" id="WP_192596652.1">
    <property type="nucleotide sequence ID" value="NZ_BAAALJ010000025.1"/>
</dbReference>
<dbReference type="Proteomes" id="UP000643525">
    <property type="component" value="Unassembled WGS sequence"/>
</dbReference>
<accession>A0ABR9JHW8</accession>